<reference evidence="2" key="1">
    <citation type="submission" date="2017-05" db="EMBL/GenBank/DDBJ databases">
        <authorList>
            <person name="Lin X."/>
        </authorList>
    </citation>
    <scope>NUCLEOTIDE SEQUENCE [LARGE SCALE GENOMIC DNA]</scope>
    <source>
        <strain evidence="2">JLT2012</strain>
    </source>
</reference>
<dbReference type="InterPro" id="IPR029069">
    <property type="entry name" value="HotDog_dom_sf"/>
</dbReference>
<dbReference type="OrthoDB" id="8834965at2"/>
<dbReference type="RefSeq" id="WP_088713109.1">
    <property type="nucleotide sequence ID" value="NZ_NFZT01000001.1"/>
</dbReference>
<accession>A0A219B9B2</accession>
<gene>
    <name evidence="1" type="ORF">B5C34_13705</name>
</gene>
<comment type="caution">
    <text evidence="1">The sequence shown here is derived from an EMBL/GenBank/DDBJ whole genome shotgun (WGS) entry which is preliminary data.</text>
</comment>
<proteinExistence type="predicted"/>
<name>A0A219B9B2_9SPHN</name>
<dbReference type="Proteomes" id="UP000198462">
    <property type="component" value="Unassembled WGS sequence"/>
</dbReference>
<organism evidence="1 2">
    <name type="scientific">Pacificimonas flava</name>
    <dbReference type="NCBI Taxonomy" id="1234595"/>
    <lineage>
        <taxon>Bacteria</taxon>
        <taxon>Pseudomonadati</taxon>
        <taxon>Pseudomonadota</taxon>
        <taxon>Alphaproteobacteria</taxon>
        <taxon>Sphingomonadales</taxon>
        <taxon>Sphingosinicellaceae</taxon>
        <taxon>Pacificimonas</taxon>
    </lineage>
</organism>
<evidence type="ECO:0000313" key="2">
    <source>
        <dbReference type="Proteomes" id="UP000198462"/>
    </source>
</evidence>
<dbReference type="AlphaFoldDB" id="A0A219B9B2"/>
<keyword evidence="2" id="KW-1185">Reference proteome</keyword>
<sequence>MQAFDTQIDEADGWRAGPLRAPAQMLADQKYDGHKSIHDDSMAGDLGFNAGPIEGPTHFSQFDPLAVEAFGMDWFRTGCISCHFRAMVVEGERVRAFLKKEAEDFALIRMEKEDGTEVLKGTASLAGADRPSALRERIQTVTPPEPKIILRDVEVGMTLPRQTATMGPDEHMGDLYPFTLNEKLGKITEPSPLYRTSAEFGGPVIPMEMISVLAHHLPKGFPVRGPVVGLFADLEIALHDGPLIAGEPFEIEREVIALSGSRKTESAWIESRIYRPGAADPAATVLLNSASLKGSFDGYEEEAVEAA</sequence>
<dbReference type="EMBL" id="NFZT01000001">
    <property type="protein sequence ID" value="OWV34409.1"/>
    <property type="molecule type" value="Genomic_DNA"/>
</dbReference>
<dbReference type="SUPFAM" id="SSF54637">
    <property type="entry name" value="Thioesterase/thiol ester dehydrase-isomerase"/>
    <property type="match status" value="1"/>
</dbReference>
<protein>
    <submittedName>
        <fullName evidence="1">Uncharacterized protein</fullName>
    </submittedName>
</protein>
<evidence type="ECO:0000313" key="1">
    <source>
        <dbReference type="EMBL" id="OWV34409.1"/>
    </source>
</evidence>